<proteinExistence type="predicted"/>
<protein>
    <recommendedName>
        <fullName evidence="1">Reverse transcriptase domain-containing protein</fullName>
    </recommendedName>
</protein>
<accession>A0ABY5VU44</accession>
<dbReference type="EMBL" id="CP073720">
    <property type="protein sequence ID" value="UWP81258.1"/>
    <property type="molecule type" value="Genomic_DNA"/>
</dbReference>
<organism evidence="2 3">
    <name type="scientific">Dactylosporangium fulvum</name>
    <dbReference type="NCBI Taxonomy" id="53359"/>
    <lineage>
        <taxon>Bacteria</taxon>
        <taxon>Bacillati</taxon>
        <taxon>Actinomycetota</taxon>
        <taxon>Actinomycetes</taxon>
        <taxon>Micromonosporales</taxon>
        <taxon>Micromonosporaceae</taxon>
        <taxon>Dactylosporangium</taxon>
    </lineage>
</organism>
<feature type="domain" description="Reverse transcriptase" evidence="1">
    <location>
        <begin position="35"/>
        <end position="282"/>
    </location>
</feature>
<keyword evidence="3" id="KW-1185">Reference proteome</keyword>
<sequence>MDDAVAQEAAAEEPLFPQMAGWKDIAADTPGFTQWLRGQLEAGMPTSRGLVVMTPKPVHGSRPVAIWGFAERVTYRAITNLLLDAIGRRADRSREAFREFLIAPLTYAKEIGSKPSTAVLRKPWPYDAIIEHIVKADLASFYEYVDHELLGRELLVLTGDYKAVDCLVDLLGDVQGRRFGLPQLLGPSDELSDIYGDKVLRETRRHGWPTWRFNDDFRIAVKSMAEATAALGDLEIAARDVGMILNEGKTRTPLIHNYFFENIADYGDGDEKVDPDWAVSVIANAYSARESKANAPEDSIDLNSPTSDDVRTFRAALTGLRDNIDYVDRDLLHRAVNIVRYLPSVTPWVLRIIHKIASTEAPIAGSSLSEMVTSVSLSTWQSIWLVRTINDTDILSSNADATALLQTWVTGQYNNSSHPVLRAEATVCLAAHLAMDHKKVVRALYEEPTALSAWYLTALKSLHARGSVPQDVYDAVRNDGGINRCLLP</sequence>
<dbReference type="PROSITE" id="PS50878">
    <property type="entry name" value="RT_POL"/>
    <property type="match status" value="1"/>
</dbReference>
<evidence type="ECO:0000313" key="2">
    <source>
        <dbReference type="EMBL" id="UWP81258.1"/>
    </source>
</evidence>
<gene>
    <name evidence="2" type="ORF">Dfulv_40060</name>
</gene>
<evidence type="ECO:0000313" key="3">
    <source>
        <dbReference type="Proteomes" id="UP001059617"/>
    </source>
</evidence>
<name>A0ABY5VU44_9ACTN</name>
<evidence type="ECO:0000259" key="1">
    <source>
        <dbReference type="PROSITE" id="PS50878"/>
    </source>
</evidence>
<reference evidence="2" key="2">
    <citation type="submission" date="2022-09" db="EMBL/GenBank/DDBJ databases">
        <title>Biosynthetic gene clusters of Dactylosporangioum fulvum.</title>
        <authorList>
            <person name="Caradec T."/>
        </authorList>
    </citation>
    <scope>NUCLEOTIDE SEQUENCE</scope>
    <source>
        <strain evidence="2">NRRL B-16292</strain>
    </source>
</reference>
<reference evidence="2" key="1">
    <citation type="submission" date="2021-04" db="EMBL/GenBank/DDBJ databases">
        <authorList>
            <person name="Hartkoorn R.C."/>
            <person name="Beaudoing E."/>
            <person name="Hot D."/>
        </authorList>
    </citation>
    <scope>NUCLEOTIDE SEQUENCE</scope>
    <source>
        <strain evidence="2">NRRL B-16292</strain>
    </source>
</reference>
<dbReference type="InterPro" id="IPR000477">
    <property type="entry name" value="RT_dom"/>
</dbReference>
<dbReference type="RefSeq" id="WP_259859022.1">
    <property type="nucleotide sequence ID" value="NZ_BAAAST010000049.1"/>
</dbReference>
<dbReference type="Proteomes" id="UP001059617">
    <property type="component" value="Chromosome"/>
</dbReference>